<sequence>MIPAGHVRFKNDKLHGMSPKKSHEVLYITEYTSRLLSASPQLKSLRHVVDSAWAKFIPMVALTKNCKSIKVVRDLLSVAAGCGATVLTSTIVMHILVRGQVDLDAEIVKCGKKLAITRMNLEKIRKTETLPDYAATIPENVRLDNEEKLYNSDPFALRRQRKPYEEDVKTLEYSIDVFTRLI</sequence>
<dbReference type="OrthoDB" id="629407at2759"/>
<evidence type="ECO:0000313" key="1">
    <source>
        <dbReference type="EMBL" id="OBZ73187.1"/>
    </source>
</evidence>
<dbReference type="STRING" id="5627.A0A1C7M9B8"/>
<comment type="caution">
    <text evidence="1">The sequence shown here is derived from an EMBL/GenBank/DDBJ whole genome shotgun (WGS) entry which is preliminary data.</text>
</comment>
<dbReference type="Proteomes" id="UP000092993">
    <property type="component" value="Unassembled WGS sequence"/>
</dbReference>
<accession>A0A1C7M9B8</accession>
<name>A0A1C7M9B8_GRIFR</name>
<gene>
    <name evidence="1" type="ORF">A0H81_06899</name>
</gene>
<evidence type="ECO:0000313" key="2">
    <source>
        <dbReference type="Proteomes" id="UP000092993"/>
    </source>
</evidence>
<dbReference type="EMBL" id="LUGG01000007">
    <property type="protein sequence ID" value="OBZ73187.1"/>
    <property type="molecule type" value="Genomic_DNA"/>
</dbReference>
<organism evidence="1 2">
    <name type="scientific">Grifola frondosa</name>
    <name type="common">Maitake</name>
    <name type="synonym">Polyporus frondosus</name>
    <dbReference type="NCBI Taxonomy" id="5627"/>
    <lineage>
        <taxon>Eukaryota</taxon>
        <taxon>Fungi</taxon>
        <taxon>Dikarya</taxon>
        <taxon>Basidiomycota</taxon>
        <taxon>Agaricomycotina</taxon>
        <taxon>Agaricomycetes</taxon>
        <taxon>Polyporales</taxon>
        <taxon>Grifolaceae</taxon>
        <taxon>Grifola</taxon>
    </lineage>
</organism>
<keyword evidence="2" id="KW-1185">Reference proteome</keyword>
<dbReference type="AlphaFoldDB" id="A0A1C7M9B8"/>
<protein>
    <submittedName>
        <fullName evidence="1">Uncharacterized protein</fullName>
    </submittedName>
</protein>
<proteinExistence type="predicted"/>
<reference evidence="1 2" key="1">
    <citation type="submission" date="2016-03" db="EMBL/GenBank/DDBJ databases">
        <title>Whole genome sequencing of Grifola frondosa 9006-11.</title>
        <authorList>
            <person name="Min B."/>
            <person name="Park H."/>
            <person name="Kim J.-G."/>
            <person name="Cho H."/>
            <person name="Oh Y.-L."/>
            <person name="Kong W.-S."/>
            <person name="Choi I.-G."/>
        </authorList>
    </citation>
    <scope>NUCLEOTIDE SEQUENCE [LARGE SCALE GENOMIC DNA]</scope>
    <source>
        <strain evidence="1 2">9006-11</strain>
    </source>
</reference>